<organism evidence="1 2">
    <name type="scientific">Ensete ventricosum</name>
    <name type="common">Abyssinian banana</name>
    <name type="synonym">Musa ensete</name>
    <dbReference type="NCBI Taxonomy" id="4639"/>
    <lineage>
        <taxon>Eukaryota</taxon>
        <taxon>Viridiplantae</taxon>
        <taxon>Streptophyta</taxon>
        <taxon>Embryophyta</taxon>
        <taxon>Tracheophyta</taxon>
        <taxon>Spermatophyta</taxon>
        <taxon>Magnoliopsida</taxon>
        <taxon>Liliopsida</taxon>
        <taxon>Zingiberales</taxon>
        <taxon>Musaceae</taxon>
        <taxon>Ensete</taxon>
    </lineage>
</organism>
<dbReference type="EMBL" id="AMZH03006864">
    <property type="protein sequence ID" value="RRT62759.1"/>
    <property type="molecule type" value="Genomic_DNA"/>
</dbReference>
<protein>
    <submittedName>
        <fullName evidence="1">Uncharacterized protein</fullName>
    </submittedName>
</protein>
<proteinExistence type="predicted"/>
<gene>
    <name evidence="1" type="ORF">B296_00035631</name>
</gene>
<dbReference type="Proteomes" id="UP000287651">
    <property type="component" value="Unassembled WGS sequence"/>
</dbReference>
<sequence>MGPSVGPDQATDRRPFFCVLLLDRDREAEFCSFSVKLASEAVKCRSFPFTFIESTVSGDGQLLNECFVGCVRRNRTTDRPVSRSGFLSGEPVRNSIVHRELRCGSEMAI</sequence>
<evidence type="ECO:0000313" key="1">
    <source>
        <dbReference type="EMBL" id="RRT62759.1"/>
    </source>
</evidence>
<dbReference type="AlphaFoldDB" id="A0A426ZFL2"/>
<evidence type="ECO:0000313" key="2">
    <source>
        <dbReference type="Proteomes" id="UP000287651"/>
    </source>
</evidence>
<reference evidence="1 2" key="1">
    <citation type="journal article" date="2014" name="Agronomy (Basel)">
        <title>A Draft Genome Sequence for Ensete ventricosum, the Drought-Tolerant Tree Against Hunger.</title>
        <authorList>
            <person name="Harrison J."/>
            <person name="Moore K.A."/>
            <person name="Paszkiewicz K."/>
            <person name="Jones T."/>
            <person name="Grant M."/>
            <person name="Ambacheew D."/>
            <person name="Muzemil S."/>
            <person name="Studholme D.J."/>
        </authorList>
    </citation>
    <scope>NUCLEOTIDE SEQUENCE [LARGE SCALE GENOMIC DNA]</scope>
</reference>
<name>A0A426ZFL2_ENSVE</name>
<accession>A0A426ZFL2</accession>
<comment type="caution">
    <text evidence="1">The sequence shown here is derived from an EMBL/GenBank/DDBJ whole genome shotgun (WGS) entry which is preliminary data.</text>
</comment>